<feature type="transmembrane region" description="Helical" evidence="1">
    <location>
        <begin position="77"/>
        <end position="94"/>
    </location>
</feature>
<reference evidence="3" key="1">
    <citation type="submission" date="2018-03" db="EMBL/GenBank/DDBJ databases">
        <title>Lachnoclostridium SNUG30370 gen.nov., sp.nov., isolated from human faeces.</title>
        <authorList>
            <person name="Seo B."/>
            <person name="Jeon K."/>
            <person name="Ko G."/>
        </authorList>
    </citation>
    <scope>NUCLEOTIDE SEQUENCE [LARGE SCALE GENOMIC DNA]</scope>
    <source>
        <strain evidence="3">SNUG30370</strain>
    </source>
</reference>
<organism evidence="2 3">
    <name type="scientific">Faecalibacillus faecis</name>
    <dbReference type="NCBI Taxonomy" id="1982628"/>
    <lineage>
        <taxon>Bacteria</taxon>
        <taxon>Bacillati</taxon>
        <taxon>Bacillota</taxon>
        <taxon>Erysipelotrichia</taxon>
        <taxon>Erysipelotrichales</taxon>
        <taxon>Coprobacillaceae</taxon>
        <taxon>Faecalibacillus</taxon>
    </lineage>
</organism>
<dbReference type="GeneID" id="77471070"/>
<keyword evidence="3" id="KW-1185">Reference proteome</keyword>
<dbReference type="RefSeq" id="WP_106988145.1">
    <property type="nucleotide sequence ID" value="NZ_JADPLM010000031.1"/>
</dbReference>
<name>A0A2T3FXL2_9FIRM</name>
<accession>A0A2T3FXL2</accession>
<keyword evidence="1" id="KW-0812">Transmembrane</keyword>
<evidence type="ECO:0000256" key="1">
    <source>
        <dbReference type="SAM" id="Phobius"/>
    </source>
</evidence>
<feature type="transmembrane region" description="Helical" evidence="1">
    <location>
        <begin position="9"/>
        <end position="28"/>
    </location>
</feature>
<gene>
    <name evidence="2" type="ORF">C7U55_08205</name>
</gene>
<protein>
    <submittedName>
        <fullName evidence="2">Uncharacterized protein</fullName>
    </submittedName>
</protein>
<keyword evidence="1" id="KW-1133">Transmembrane helix</keyword>
<keyword evidence="1" id="KW-0472">Membrane</keyword>
<proteinExistence type="predicted"/>
<dbReference type="EMBL" id="PYLP01000009">
    <property type="protein sequence ID" value="PST40035.1"/>
    <property type="molecule type" value="Genomic_DNA"/>
</dbReference>
<feature type="transmembrane region" description="Helical" evidence="1">
    <location>
        <begin position="40"/>
        <end position="65"/>
    </location>
</feature>
<evidence type="ECO:0000313" key="2">
    <source>
        <dbReference type="EMBL" id="PST40035.1"/>
    </source>
</evidence>
<comment type="caution">
    <text evidence="2">The sequence shown here is derived from an EMBL/GenBank/DDBJ whole genome shotgun (WGS) entry which is preliminary data.</text>
</comment>
<sequence length="133" mass="16041">MIRKKIDLYLIYLYYALEACLYIGYRLWTIYGCTEKGAGVYTFLVILFNFYSTLCLLYVTLQAYMRRKKISINIKRNTILLLMILLFDLLVYGFDRILTMFSNNPQFYMICFMCLAHAKIYIRDKRKPLRNEE</sequence>
<feature type="transmembrane region" description="Helical" evidence="1">
    <location>
        <begin position="106"/>
        <end position="122"/>
    </location>
</feature>
<evidence type="ECO:0000313" key="3">
    <source>
        <dbReference type="Proteomes" id="UP000241201"/>
    </source>
</evidence>
<dbReference type="Proteomes" id="UP000241201">
    <property type="component" value="Unassembled WGS sequence"/>
</dbReference>
<dbReference type="AlphaFoldDB" id="A0A2T3FXL2"/>